<evidence type="ECO:0000313" key="5">
    <source>
        <dbReference type="Proteomes" id="UP001556367"/>
    </source>
</evidence>
<evidence type="ECO:0000313" key="4">
    <source>
        <dbReference type="EMBL" id="KAL0955782.1"/>
    </source>
</evidence>
<dbReference type="PANTHER" id="PTHR21405">
    <property type="entry name" value="CDNA SEQUENCE BC021608"/>
    <property type="match status" value="1"/>
</dbReference>
<dbReference type="Proteomes" id="UP001556367">
    <property type="component" value="Unassembled WGS sequence"/>
</dbReference>
<dbReference type="PANTHER" id="PTHR21405:SF0">
    <property type="entry name" value="TETRATRICOPEPTIDE REPEAT PROTEIN 36"/>
    <property type="match status" value="1"/>
</dbReference>
<keyword evidence="5" id="KW-1185">Reference proteome</keyword>
<comment type="caution">
    <text evidence="4">The sequence shown here is derived from an EMBL/GenBank/DDBJ whole genome shotgun (WGS) entry which is preliminary data.</text>
</comment>
<dbReference type="Pfam" id="PF13374">
    <property type="entry name" value="TPR_10"/>
    <property type="match status" value="4"/>
</dbReference>
<sequence>MDLRTPDNENKPDKQALRRTRKKGASKWRKLTLIMASGRALVRKYSNRCCVSLFRQIRGGFRTNILQNLASALLDQYHRSAEQGDLDKAIQLLTEALGLCPPGHLERGMSLNNLAQSLLDRYRRSGEQGDLEEAIQLLTEALGLCPPGHLERGMSLNNLAQSLLDRYRRSGEQGDLEEAIQLLTEALGLCPPGHLHRDISLNNLAQSLLDRYRRSGEQGDLDEAIQLLTEALGLRPPGHLERGMSLNNLTVALRDRYRRSGEPGDLEEAIQLLTEALGLCPPGHLERGAFLTNLAGALRDRYRGSVEQGDLDEAIKLFAEALGLCSPGHLHFATASLNLAETLWLAGAPHLDCNMNTPLTLIERGAKDQLSLPLDTLRCAQIWVQMAPDNTQQHEAYSTFIDILRRYIAIGPTVEQQYTSLAHQASFLSLPLNVAARATAAQNVERAVEWLDAGRSLLLADSRRVNQPFPPPERPPDDLTEKFIDICTKLQNVASVASQQYQSGLCGISRGHLNSNAAVSDLLIQKRKLMSEFDRLVGLIRNSPGHEDFLKPLSFEKLRKATSDGPVIIVNCTEHRSDVIIVFAEQPPSVIALDQSFWQTALLVHRRYLAAREEAKKEKASELFGATLAEVSRALWDLVVADVVTELKKRGVVEQSRIWWCPTSFLTALPFHAAGRGKRSKKPKNGERPKGFLIDYYIPSYTPTLKALIDARQPSTASTAVQAQPPKVLIVAQTKDPQLEHAQSELSVLDDQLATFDRVVLDDEAATIKSVMDTLPSFNWAHFICHGEVPTLSPFDSCLRLYREKLTLGHIVNARLPDAQFIFLSACHTAELNDPKLTDEILHLAGAMQFSGFRSVVGTLWEMNDKDGPFVAQQFYGEMLEGDDGVNGRHTKAARALWKVVSEMKKHKLGMERWMNYVHIGA</sequence>
<dbReference type="InterPro" id="IPR011990">
    <property type="entry name" value="TPR-like_helical_dom_sf"/>
</dbReference>
<gene>
    <name evidence="4" type="ORF">HGRIS_001996</name>
</gene>
<dbReference type="Gene3D" id="1.25.40.10">
    <property type="entry name" value="Tetratricopeptide repeat domain"/>
    <property type="match status" value="2"/>
</dbReference>
<feature type="region of interest" description="Disordered" evidence="2">
    <location>
        <begin position="1"/>
        <end position="24"/>
    </location>
</feature>
<evidence type="ECO:0000259" key="3">
    <source>
        <dbReference type="Pfam" id="PF12770"/>
    </source>
</evidence>
<dbReference type="SUPFAM" id="SSF81901">
    <property type="entry name" value="HCP-like"/>
    <property type="match status" value="1"/>
</dbReference>
<reference evidence="5" key="1">
    <citation type="submission" date="2024-06" db="EMBL/GenBank/DDBJ databases">
        <title>Multi-omics analyses provide insights into the biosynthesis of the anticancer antibiotic pleurotin in Hohenbuehelia grisea.</title>
        <authorList>
            <person name="Weaver J.A."/>
            <person name="Alberti F."/>
        </authorList>
    </citation>
    <scope>NUCLEOTIDE SEQUENCE [LARGE SCALE GENOMIC DNA]</scope>
    <source>
        <strain evidence="5">T-177</strain>
    </source>
</reference>
<evidence type="ECO:0000256" key="2">
    <source>
        <dbReference type="SAM" id="MobiDB-lite"/>
    </source>
</evidence>
<comment type="similarity">
    <text evidence="1">Belongs to the TTC36 family.</text>
</comment>
<dbReference type="Pfam" id="PF12770">
    <property type="entry name" value="CHAT"/>
    <property type="match status" value="1"/>
</dbReference>
<feature type="domain" description="CHAT" evidence="3">
    <location>
        <begin position="630"/>
        <end position="921"/>
    </location>
</feature>
<organism evidence="4 5">
    <name type="scientific">Hohenbuehelia grisea</name>
    <dbReference type="NCBI Taxonomy" id="104357"/>
    <lineage>
        <taxon>Eukaryota</taxon>
        <taxon>Fungi</taxon>
        <taxon>Dikarya</taxon>
        <taxon>Basidiomycota</taxon>
        <taxon>Agaricomycotina</taxon>
        <taxon>Agaricomycetes</taxon>
        <taxon>Agaricomycetidae</taxon>
        <taxon>Agaricales</taxon>
        <taxon>Pleurotineae</taxon>
        <taxon>Pleurotaceae</taxon>
        <taxon>Hohenbuehelia</taxon>
    </lineage>
</organism>
<dbReference type="EMBL" id="JASNQZ010000006">
    <property type="protein sequence ID" value="KAL0955782.1"/>
    <property type="molecule type" value="Genomic_DNA"/>
</dbReference>
<dbReference type="InterPro" id="IPR024983">
    <property type="entry name" value="CHAT_dom"/>
</dbReference>
<accession>A0ABR3JJ99</accession>
<evidence type="ECO:0000256" key="1">
    <source>
        <dbReference type="ARBA" id="ARBA00006995"/>
    </source>
</evidence>
<feature type="compositionally biased region" description="Basic and acidic residues" evidence="2">
    <location>
        <begin position="1"/>
        <end position="16"/>
    </location>
</feature>
<dbReference type="InterPro" id="IPR038906">
    <property type="entry name" value="TTC36"/>
</dbReference>
<proteinExistence type="inferred from homology"/>
<protein>
    <recommendedName>
        <fullName evidence="3">CHAT domain-containing protein</fullName>
    </recommendedName>
</protein>
<name>A0ABR3JJ99_9AGAR</name>